<evidence type="ECO:0000313" key="9">
    <source>
        <dbReference type="Proteomes" id="UP001161405"/>
    </source>
</evidence>
<reference evidence="8" key="1">
    <citation type="journal article" date="2014" name="Int. J. Syst. Evol. Microbiol.">
        <title>Complete genome of a new Firmicutes species belonging to the dominant human colonic microbiota ('Ruminococcus bicirculans') reveals two chromosomes and a selective capacity to utilize plant glucans.</title>
        <authorList>
            <consortium name="NISC Comparative Sequencing Program"/>
            <person name="Wegmann U."/>
            <person name="Louis P."/>
            <person name="Goesmann A."/>
            <person name="Henrissat B."/>
            <person name="Duncan S.H."/>
            <person name="Flint H.J."/>
        </authorList>
    </citation>
    <scope>NUCLEOTIDE SEQUENCE</scope>
    <source>
        <strain evidence="8">NBRC 107169</strain>
    </source>
</reference>
<evidence type="ECO:0000256" key="2">
    <source>
        <dbReference type="ARBA" id="ARBA00022475"/>
    </source>
</evidence>
<accession>A0ABQ5USJ6</accession>
<dbReference type="PANTHER" id="PTHR22926:SF3">
    <property type="entry name" value="UNDECAPRENYL-PHOSPHATE ALPHA-N-ACETYLGLUCOSAMINYL 1-PHOSPHATE TRANSFERASE"/>
    <property type="match status" value="1"/>
</dbReference>
<protein>
    <submittedName>
        <fullName evidence="8">Glycosyl transferase</fullName>
    </submittedName>
</protein>
<dbReference type="EMBL" id="BSNI01000002">
    <property type="protein sequence ID" value="GLQ17627.1"/>
    <property type="molecule type" value="Genomic_DNA"/>
</dbReference>
<comment type="subcellular location">
    <subcellularLocation>
        <location evidence="1">Cell membrane</location>
        <topology evidence="1">Multi-pass membrane protein</topology>
    </subcellularLocation>
</comment>
<feature type="transmembrane region" description="Helical" evidence="7">
    <location>
        <begin position="158"/>
        <end position="178"/>
    </location>
</feature>
<evidence type="ECO:0000256" key="1">
    <source>
        <dbReference type="ARBA" id="ARBA00004651"/>
    </source>
</evidence>
<feature type="transmembrane region" description="Helical" evidence="7">
    <location>
        <begin position="238"/>
        <end position="261"/>
    </location>
</feature>
<keyword evidence="9" id="KW-1185">Reference proteome</keyword>
<evidence type="ECO:0000256" key="7">
    <source>
        <dbReference type="SAM" id="Phobius"/>
    </source>
</evidence>
<evidence type="ECO:0000256" key="5">
    <source>
        <dbReference type="ARBA" id="ARBA00022989"/>
    </source>
</evidence>
<feature type="transmembrane region" description="Helical" evidence="7">
    <location>
        <begin position="316"/>
        <end position="335"/>
    </location>
</feature>
<evidence type="ECO:0000313" key="8">
    <source>
        <dbReference type="EMBL" id="GLQ17627.1"/>
    </source>
</evidence>
<keyword evidence="6 7" id="KW-0472">Membrane</keyword>
<keyword evidence="3 8" id="KW-0808">Transferase</keyword>
<feature type="transmembrane region" description="Helical" evidence="7">
    <location>
        <begin position="287"/>
        <end position="310"/>
    </location>
</feature>
<dbReference type="Pfam" id="PF00953">
    <property type="entry name" value="Glycos_transf_4"/>
    <property type="match status" value="1"/>
</dbReference>
<dbReference type="PANTHER" id="PTHR22926">
    <property type="entry name" value="PHOSPHO-N-ACETYLMURAMOYL-PENTAPEPTIDE-TRANSFERASE"/>
    <property type="match status" value="1"/>
</dbReference>
<dbReference type="GO" id="GO:0016740">
    <property type="term" value="F:transferase activity"/>
    <property type="evidence" value="ECO:0007669"/>
    <property type="project" value="UniProtKB-KW"/>
</dbReference>
<evidence type="ECO:0000256" key="6">
    <source>
        <dbReference type="ARBA" id="ARBA00023136"/>
    </source>
</evidence>
<dbReference type="Proteomes" id="UP001161405">
    <property type="component" value="Unassembled WGS sequence"/>
</dbReference>
<sequence length="338" mass="36876">MVDLSIIGILCLASFFFAALATFGLIHAAPHFSLLQYANARSSHTEPTPTGGGVSFAVAGLLAGFFISLMSASLVPYVLFTLILSLLGFLDDLFDLPAALRFVVQVVLTLLLFWHVGVFGGTGQIVNGYFTIPLLVGMFVASIWWLNLVNFMDGIDGLVATQACAIIIAGYFVTNLIFDQPMSHVEVWVIVTSFAVFGFLVFNLPPARIFMGDAGSYFIAALLLLQFLHTLMTRGELISMWLLLAAPLACDATTTLLVRLFGGEKWYAPHRQHLYQKLSRRWASHRAATLVYLACTLFVFLPLGVLSAFLPLFAPLFLFVGYAAGFVLCIVLGAGRQD</sequence>
<name>A0ABQ5USJ6_9HYPH</name>
<feature type="transmembrane region" description="Helical" evidence="7">
    <location>
        <begin position="128"/>
        <end position="146"/>
    </location>
</feature>
<dbReference type="RefSeq" id="WP_284363915.1">
    <property type="nucleotide sequence ID" value="NZ_BSNI01000002.1"/>
</dbReference>
<feature type="transmembrane region" description="Helical" evidence="7">
    <location>
        <begin position="57"/>
        <end position="90"/>
    </location>
</feature>
<keyword evidence="5 7" id="KW-1133">Transmembrane helix</keyword>
<comment type="caution">
    <text evidence="8">The sequence shown here is derived from an EMBL/GenBank/DDBJ whole genome shotgun (WGS) entry which is preliminary data.</text>
</comment>
<evidence type="ECO:0000256" key="3">
    <source>
        <dbReference type="ARBA" id="ARBA00022679"/>
    </source>
</evidence>
<keyword evidence="4 7" id="KW-0812">Transmembrane</keyword>
<keyword evidence="2" id="KW-1003">Cell membrane</keyword>
<evidence type="ECO:0000256" key="4">
    <source>
        <dbReference type="ARBA" id="ARBA00022692"/>
    </source>
</evidence>
<organism evidence="8 9">
    <name type="scientific">Maritalea porphyrae</name>
    <dbReference type="NCBI Taxonomy" id="880732"/>
    <lineage>
        <taxon>Bacteria</taxon>
        <taxon>Pseudomonadati</taxon>
        <taxon>Pseudomonadota</taxon>
        <taxon>Alphaproteobacteria</taxon>
        <taxon>Hyphomicrobiales</taxon>
        <taxon>Devosiaceae</taxon>
        <taxon>Maritalea</taxon>
    </lineage>
</organism>
<reference evidence="8" key="2">
    <citation type="submission" date="2023-01" db="EMBL/GenBank/DDBJ databases">
        <title>Draft genome sequence of Maritalea porphyrae strain NBRC 107169.</title>
        <authorList>
            <person name="Sun Q."/>
            <person name="Mori K."/>
        </authorList>
    </citation>
    <scope>NUCLEOTIDE SEQUENCE</scope>
    <source>
        <strain evidence="8">NBRC 107169</strain>
    </source>
</reference>
<dbReference type="InterPro" id="IPR000715">
    <property type="entry name" value="Glycosyl_transferase_4"/>
</dbReference>
<feature type="transmembrane region" description="Helical" evidence="7">
    <location>
        <begin position="184"/>
        <end position="202"/>
    </location>
</feature>
<feature type="transmembrane region" description="Helical" evidence="7">
    <location>
        <begin position="102"/>
        <end position="122"/>
    </location>
</feature>
<feature type="transmembrane region" description="Helical" evidence="7">
    <location>
        <begin position="214"/>
        <end position="232"/>
    </location>
</feature>
<gene>
    <name evidence="8" type="ORF">GCM10007879_18760</name>
</gene>
<proteinExistence type="predicted"/>